<organism evidence="2 3">
    <name type="scientific">Natronoflexus pectinivorans</name>
    <dbReference type="NCBI Taxonomy" id="682526"/>
    <lineage>
        <taxon>Bacteria</taxon>
        <taxon>Pseudomonadati</taxon>
        <taxon>Bacteroidota</taxon>
        <taxon>Bacteroidia</taxon>
        <taxon>Marinilabiliales</taxon>
        <taxon>Marinilabiliaceae</taxon>
        <taxon>Natronoflexus</taxon>
    </lineage>
</organism>
<protein>
    <submittedName>
        <fullName evidence="2">Uncharacterized protein</fullName>
    </submittedName>
</protein>
<gene>
    <name evidence="2" type="ORF">EV194_1182</name>
</gene>
<sequence length="82" mass="8982">MKKKLIFAIATVFFAVATVFNMNMVQGNDAGDVMIESIAVMARAQYEGAVILDFRHNRFTVCVRGGGRCIVSNQDPCQAGYC</sequence>
<dbReference type="OrthoDB" id="1130438at2"/>
<dbReference type="Proteomes" id="UP000295221">
    <property type="component" value="Unassembled WGS sequence"/>
</dbReference>
<keyword evidence="1" id="KW-0732">Signal</keyword>
<proteinExistence type="predicted"/>
<feature type="signal peptide" evidence="1">
    <location>
        <begin position="1"/>
        <end position="17"/>
    </location>
</feature>
<accession>A0A4R2G9G2</accession>
<keyword evidence="3" id="KW-1185">Reference proteome</keyword>
<dbReference type="RefSeq" id="WP_132435252.1">
    <property type="nucleotide sequence ID" value="NZ_SLWK01000018.1"/>
</dbReference>
<name>A0A4R2G9G2_9BACT</name>
<dbReference type="EMBL" id="SLWK01000018">
    <property type="protein sequence ID" value="TCO04413.1"/>
    <property type="molecule type" value="Genomic_DNA"/>
</dbReference>
<dbReference type="AlphaFoldDB" id="A0A4R2G9G2"/>
<feature type="chain" id="PRO_5020278958" evidence="1">
    <location>
        <begin position="18"/>
        <end position="82"/>
    </location>
</feature>
<evidence type="ECO:0000256" key="1">
    <source>
        <dbReference type="SAM" id="SignalP"/>
    </source>
</evidence>
<comment type="caution">
    <text evidence="2">The sequence shown here is derived from an EMBL/GenBank/DDBJ whole genome shotgun (WGS) entry which is preliminary data.</text>
</comment>
<evidence type="ECO:0000313" key="3">
    <source>
        <dbReference type="Proteomes" id="UP000295221"/>
    </source>
</evidence>
<reference evidence="2 3" key="1">
    <citation type="submission" date="2019-03" db="EMBL/GenBank/DDBJ databases">
        <title>Genomic Encyclopedia of Type Strains, Phase IV (KMG-IV): sequencing the most valuable type-strain genomes for metagenomic binning, comparative biology and taxonomic classification.</title>
        <authorList>
            <person name="Goeker M."/>
        </authorList>
    </citation>
    <scope>NUCLEOTIDE SEQUENCE [LARGE SCALE GENOMIC DNA]</scope>
    <source>
        <strain evidence="2 3">DSM 24179</strain>
    </source>
</reference>
<evidence type="ECO:0000313" key="2">
    <source>
        <dbReference type="EMBL" id="TCO04413.1"/>
    </source>
</evidence>